<dbReference type="Proteomes" id="UP000255505">
    <property type="component" value="Plasmid II"/>
</dbReference>
<gene>
    <name evidence="1" type="ORF">CT19425_MP80419</name>
</gene>
<reference evidence="1 2" key="1">
    <citation type="submission" date="2018-01" db="EMBL/GenBank/DDBJ databases">
        <authorList>
            <person name="Gaut B.S."/>
            <person name="Morton B.R."/>
            <person name="Clegg M.T."/>
            <person name="Duvall M.R."/>
        </authorList>
    </citation>
    <scope>NUCLEOTIDE SEQUENCE [LARGE SCALE GENOMIC DNA]</scope>
    <source>
        <strain evidence="1">Cupriavidus taiwanensis LMG 19425</strain>
        <plasmid evidence="2">Plasmid ii</plasmid>
    </source>
</reference>
<dbReference type="AlphaFoldDB" id="A0A375IRT3"/>
<keyword evidence="1" id="KW-0614">Plasmid</keyword>
<organism evidence="1 2">
    <name type="scientific">Cupriavidus taiwanensis</name>
    <dbReference type="NCBI Taxonomy" id="164546"/>
    <lineage>
        <taxon>Bacteria</taxon>
        <taxon>Pseudomonadati</taxon>
        <taxon>Pseudomonadota</taxon>
        <taxon>Betaproteobacteria</taxon>
        <taxon>Burkholderiales</taxon>
        <taxon>Burkholderiaceae</taxon>
        <taxon>Cupriavidus</taxon>
    </lineage>
</organism>
<evidence type="ECO:0000313" key="1">
    <source>
        <dbReference type="EMBL" id="SPK76790.1"/>
    </source>
</evidence>
<protein>
    <submittedName>
        <fullName evidence="1">Uncharacterized protein</fullName>
    </submittedName>
</protein>
<sequence>MIHKEIYAIVRLAQLLRIGCHVTRFNEATPNRRMLNAVAEDHLPQWPSRLCPAAHGQFRDRRCRRTGLHRGRFGQR</sequence>
<geneLocation type="plasmid" evidence="1">
    <name>II</name>
</geneLocation>
<evidence type="ECO:0000313" key="2">
    <source>
        <dbReference type="Proteomes" id="UP000255505"/>
    </source>
</evidence>
<proteinExistence type="predicted"/>
<dbReference type="EMBL" id="LT991977">
    <property type="protein sequence ID" value="SPK76790.1"/>
    <property type="molecule type" value="Genomic_DNA"/>
</dbReference>
<accession>A0A375IRT3</accession>
<name>A0A375IRT3_9BURK</name>